<accession>A0A026WBR0</accession>
<feature type="domain" description="DUF8207" evidence="2">
    <location>
        <begin position="219"/>
        <end position="297"/>
    </location>
</feature>
<dbReference type="EMBL" id="KK107285">
    <property type="protein sequence ID" value="EZA53517.1"/>
    <property type="molecule type" value="Genomic_DNA"/>
</dbReference>
<sequence length="298" mass="33498">MVGSSDIREREKIVKEIEKTSESIRKKHRALKTGKIEDDIAVRRHLGPIIEPLQKIVDNSSTRAVKDESDEVPRTPKHEPDVGLEILHTPKRESDVGLEILRAPKHEKKNVIRSGIKRKLVDDSSGRKSHKSKQPRTESSDAPDAPTITSTPLTTIGTVQSPMNLSTEDGSIFETTNESFATSVQREVQTPEGQEVLRAQLGPLGQKYIGAVIRGDKDIDNVYGVYLSNDGMKFGCKSFDVDREDHIILNNVRYKGTPGLYKLVFKRIPDDIVYTDDDLEKYRSMLLVTNAYRHDHSA</sequence>
<dbReference type="Proteomes" id="UP000053097">
    <property type="component" value="Unassembled WGS sequence"/>
</dbReference>
<keyword evidence="4" id="KW-1185">Reference proteome</keyword>
<dbReference type="PANTHER" id="PTHR35374">
    <property type="entry name" value="CYCLIN-DEPENDENT KINASE 11A-LIKE"/>
    <property type="match status" value="1"/>
</dbReference>
<dbReference type="InterPro" id="IPR058520">
    <property type="entry name" value="DUF8207"/>
</dbReference>
<feature type="compositionally biased region" description="Low complexity" evidence="1">
    <location>
        <begin position="146"/>
        <end position="158"/>
    </location>
</feature>
<reference evidence="3 4" key="1">
    <citation type="journal article" date="2014" name="Curr. Biol.">
        <title>The genome of the clonal raider ant Cerapachys biroi.</title>
        <authorList>
            <person name="Oxley P.R."/>
            <person name="Ji L."/>
            <person name="Fetter-Pruneda I."/>
            <person name="McKenzie S.K."/>
            <person name="Li C."/>
            <person name="Hu H."/>
            <person name="Zhang G."/>
            <person name="Kronauer D.J."/>
        </authorList>
    </citation>
    <scope>NUCLEOTIDE SEQUENCE [LARGE SCALE GENOMIC DNA]</scope>
</reference>
<evidence type="ECO:0000256" key="1">
    <source>
        <dbReference type="SAM" id="MobiDB-lite"/>
    </source>
</evidence>
<proteinExistence type="predicted"/>
<evidence type="ECO:0000313" key="3">
    <source>
        <dbReference type="EMBL" id="EZA53517.1"/>
    </source>
</evidence>
<name>A0A026WBR0_OOCBI</name>
<dbReference type="OMA" id="REDHIIL"/>
<dbReference type="Pfam" id="PF26634">
    <property type="entry name" value="DUF8207"/>
    <property type="match status" value="1"/>
</dbReference>
<dbReference type="AlphaFoldDB" id="A0A026WBR0"/>
<evidence type="ECO:0000259" key="2">
    <source>
        <dbReference type="Pfam" id="PF26634"/>
    </source>
</evidence>
<feature type="compositionally biased region" description="Basic and acidic residues" evidence="1">
    <location>
        <begin position="64"/>
        <end position="81"/>
    </location>
</feature>
<dbReference type="PANTHER" id="PTHR35374:SF1">
    <property type="entry name" value="PROTEIN KINASE DOMAIN-CONTAINING PROTEIN"/>
    <property type="match status" value="1"/>
</dbReference>
<evidence type="ECO:0000313" key="4">
    <source>
        <dbReference type="Proteomes" id="UP000053097"/>
    </source>
</evidence>
<gene>
    <name evidence="3" type="ORF">X777_07027</name>
</gene>
<feature type="region of interest" description="Disordered" evidence="1">
    <location>
        <begin position="109"/>
        <end position="162"/>
    </location>
</feature>
<organism evidence="3 4">
    <name type="scientific">Ooceraea biroi</name>
    <name type="common">Clonal raider ant</name>
    <name type="synonym">Cerapachys biroi</name>
    <dbReference type="NCBI Taxonomy" id="2015173"/>
    <lineage>
        <taxon>Eukaryota</taxon>
        <taxon>Metazoa</taxon>
        <taxon>Ecdysozoa</taxon>
        <taxon>Arthropoda</taxon>
        <taxon>Hexapoda</taxon>
        <taxon>Insecta</taxon>
        <taxon>Pterygota</taxon>
        <taxon>Neoptera</taxon>
        <taxon>Endopterygota</taxon>
        <taxon>Hymenoptera</taxon>
        <taxon>Apocrita</taxon>
        <taxon>Aculeata</taxon>
        <taxon>Formicoidea</taxon>
        <taxon>Formicidae</taxon>
        <taxon>Dorylinae</taxon>
        <taxon>Ooceraea</taxon>
    </lineage>
</organism>
<feature type="region of interest" description="Disordered" evidence="1">
    <location>
        <begin position="59"/>
        <end position="82"/>
    </location>
</feature>
<dbReference type="OrthoDB" id="7552280at2759"/>
<protein>
    <recommendedName>
        <fullName evidence="2">DUF8207 domain-containing protein</fullName>
    </recommendedName>
</protein>